<proteinExistence type="predicted"/>
<feature type="region of interest" description="Disordered" evidence="1">
    <location>
        <begin position="1"/>
        <end position="32"/>
    </location>
</feature>
<evidence type="ECO:0000256" key="2">
    <source>
        <dbReference type="SAM" id="Phobius"/>
    </source>
</evidence>
<organism evidence="3 4">
    <name type="scientific">Apatococcus lobatus</name>
    <dbReference type="NCBI Taxonomy" id="904363"/>
    <lineage>
        <taxon>Eukaryota</taxon>
        <taxon>Viridiplantae</taxon>
        <taxon>Chlorophyta</taxon>
        <taxon>core chlorophytes</taxon>
        <taxon>Trebouxiophyceae</taxon>
        <taxon>Chlorellales</taxon>
        <taxon>Chlorellaceae</taxon>
        <taxon>Apatococcus</taxon>
    </lineage>
</organism>
<keyword evidence="4" id="KW-1185">Reference proteome</keyword>
<keyword evidence="2" id="KW-0812">Transmembrane</keyword>
<accession>A0AAW1RPC2</accession>
<protein>
    <submittedName>
        <fullName evidence="3">Uncharacterized protein</fullName>
    </submittedName>
</protein>
<name>A0AAW1RPC2_9CHLO</name>
<sequence>MATDASLLRKRQPPQQAKAVPEEKTSAPSEEGDAKYCGLSPSLYYCWQYSGGVLALASLVGLLTTTYDEDDPWVIRRLVANLLLLLVALVAHESRPYKRAFNIRWKSWDEVKQRGFAGSVDALQKAEAEAAAASGAAGSSTSKKQS</sequence>
<dbReference type="EMBL" id="JALJOS010000008">
    <property type="protein sequence ID" value="KAK9835664.1"/>
    <property type="molecule type" value="Genomic_DNA"/>
</dbReference>
<evidence type="ECO:0000313" key="3">
    <source>
        <dbReference type="EMBL" id="KAK9835664.1"/>
    </source>
</evidence>
<reference evidence="3 4" key="1">
    <citation type="journal article" date="2024" name="Nat. Commun.">
        <title>Phylogenomics reveals the evolutionary origins of lichenization in chlorophyte algae.</title>
        <authorList>
            <person name="Puginier C."/>
            <person name="Libourel C."/>
            <person name="Otte J."/>
            <person name="Skaloud P."/>
            <person name="Haon M."/>
            <person name="Grisel S."/>
            <person name="Petersen M."/>
            <person name="Berrin J.G."/>
            <person name="Delaux P.M."/>
            <person name="Dal Grande F."/>
            <person name="Keller J."/>
        </authorList>
    </citation>
    <scope>NUCLEOTIDE SEQUENCE [LARGE SCALE GENOMIC DNA]</scope>
    <source>
        <strain evidence="3 4">SAG 2145</strain>
    </source>
</reference>
<comment type="caution">
    <text evidence="3">The sequence shown here is derived from an EMBL/GenBank/DDBJ whole genome shotgun (WGS) entry which is preliminary data.</text>
</comment>
<keyword evidence="2" id="KW-1133">Transmembrane helix</keyword>
<feature type="transmembrane region" description="Helical" evidence="2">
    <location>
        <begin position="73"/>
        <end position="91"/>
    </location>
</feature>
<keyword evidence="2" id="KW-0472">Membrane</keyword>
<evidence type="ECO:0000313" key="4">
    <source>
        <dbReference type="Proteomes" id="UP001438707"/>
    </source>
</evidence>
<evidence type="ECO:0000256" key="1">
    <source>
        <dbReference type="SAM" id="MobiDB-lite"/>
    </source>
</evidence>
<gene>
    <name evidence="3" type="ORF">WJX74_005276</name>
</gene>
<dbReference type="AlphaFoldDB" id="A0AAW1RPC2"/>
<dbReference type="Proteomes" id="UP001438707">
    <property type="component" value="Unassembled WGS sequence"/>
</dbReference>
<feature type="transmembrane region" description="Helical" evidence="2">
    <location>
        <begin position="44"/>
        <end position="67"/>
    </location>
</feature>